<keyword evidence="1" id="KW-0175">Coiled coil</keyword>
<name>A0AAV7YJT1_9EUKA</name>
<accession>A0AAV7YJT1</accession>
<evidence type="ECO:0000313" key="2">
    <source>
        <dbReference type="EMBL" id="KAJ3429734.1"/>
    </source>
</evidence>
<comment type="caution">
    <text evidence="2">The sequence shown here is derived from an EMBL/GenBank/DDBJ whole genome shotgun (WGS) entry which is preliminary data.</text>
</comment>
<gene>
    <name evidence="2" type="ORF">M0812_25094</name>
</gene>
<feature type="coiled-coil region" evidence="1">
    <location>
        <begin position="50"/>
        <end position="92"/>
    </location>
</feature>
<dbReference type="EMBL" id="JANTQA010000057">
    <property type="protein sequence ID" value="KAJ3429734.1"/>
    <property type="molecule type" value="Genomic_DNA"/>
</dbReference>
<evidence type="ECO:0000313" key="3">
    <source>
        <dbReference type="Proteomes" id="UP001146793"/>
    </source>
</evidence>
<organism evidence="2 3">
    <name type="scientific">Anaeramoeba flamelloides</name>
    <dbReference type="NCBI Taxonomy" id="1746091"/>
    <lineage>
        <taxon>Eukaryota</taxon>
        <taxon>Metamonada</taxon>
        <taxon>Anaeramoebidae</taxon>
        <taxon>Anaeramoeba</taxon>
    </lineage>
</organism>
<proteinExistence type="predicted"/>
<dbReference type="AlphaFoldDB" id="A0AAV7YJT1"/>
<sequence>MKNDNQYKKTKTKTKLIIGRIKTEFRTKLQGRSRKEKSPVTALFVLSTNNKQKNEEHNKKKQLLETLENGLNSSTKNQQQEQEQQLQEIQLNKSRELDLNEIRLLYRDFKMPCDKLQNQLHKPPKQELNCIFLRNKLEEPETKYINDRTSISSQFFEESYDDSFSDDLPSSSNEEFSYHTEKSRELEMGIQCYLVSDEEMEPLGDQIEIQFGSMQNEQNTHHLLFPQKIDFQSRSYGVPTSYPSGYLHLN</sequence>
<protein>
    <submittedName>
        <fullName evidence="2">Uncharacterized protein</fullName>
    </submittedName>
</protein>
<reference evidence="2" key="1">
    <citation type="submission" date="2022-08" db="EMBL/GenBank/DDBJ databases">
        <title>Novel sulphate-reducing endosymbionts in the free-living metamonad Anaeramoeba.</title>
        <authorList>
            <person name="Jerlstrom-Hultqvist J."/>
            <person name="Cepicka I."/>
            <person name="Gallot-Lavallee L."/>
            <person name="Salas-Leiva D."/>
            <person name="Curtis B.A."/>
            <person name="Zahonova K."/>
            <person name="Pipaliya S."/>
            <person name="Dacks J."/>
            <person name="Roger A.J."/>
        </authorList>
    </citation>
    <scope>NUCLEOTIDE SEQUENCE</scope>
    <source>
        <strain evidence="2">Busselton2</strain>
    </source>
</reference>
<dbReference type="Proteomes" id="UP001146793">
    <property type="component" value="Unassembled WGS sequence"/>
</dbReference>
<evidence type="ECO:0000256" key="1">
    <source>
        <dbReference type="SAM" id="Coils"/>
    </source>
</evidence>